<name>A0A0D6LH85_9BILA</name>
<organism evidence="1 2">
    <name type="scientific">Ancylostoma ceylanicum</name>
    <dbReference type="NCBI Taxonomy" id="53326"/>
    <lineage>
        <taxon>Eukaryota</taxon>
        <taxon>Metazoa</taxon>
        <taxon>Ecdysozoa</taxon>
        <taxon>Nematoda</taxon>
        <taxon>Chromadorea</taxon>
        <taxon>Rhabditida</taxon>
        <taxon>Rhabditina</taxon>
        <taxon>Rhabditomorpha</taxon>
        <taxon>Strongyloidea</taxon>
        <taxon>Ancylostomatidae</taxon>
        <taxon>Ancylostomatinae</taxon>
        <taxon>Ancylostoma</taxon>
    </lineage>
</organism>
<protein>
    <submittedName>
        <fullName evidence="1">Uncharacterized protein</fullName>
    </submittedName>
</protein>
<evidence type="ECO:0000313" key="2">
    <source>
        <dbReference type="Proteomes" id="UP000054495"/>
    </source>
</evidence>
<keyword evidence="2" id="KW-1185">Reference proteome</keyword>
<sequence length="141" mass="16143">MKRERRTPLQWMYCKGRYHSCCLNFLYGSMRPQTITLGLITLIIWTVPWRAAKADDFSDIEVYDVNEPRSRLLMVDGHMWFHAGRGKNMTFKTSGGGSIFIDRTDVSKLPELGYLSNIVEEYEKCGLRHGNGTGSKCTLAK</sequence>
<gene>
    <name evidence="1" type="ORF">ANCCEY_13890</name>
</gene>
<evidence type="ECO:0000313" key="1">
    <source>
        <dbReference type="EMBL" id="EPB67017.1"/>
    </source>
</evidence>
<dbReference type="Proteomes" id="UP000054495">
    <property type="component" value="Unassembled WGS sequence"/>
</dbReference>
<dbReference type="EMBL" id="KE125814">
    <property type="protein sequence ID" value="EPB67017.1"/>
    <property type="molecule type" value="Genomic_DNA"/>
</dbReference>
<accession>A0A0D6LH85</accession>
<reference evidence="1 2" key="1">
    <citation type="submission" date="2013-05" db="EMBL/GenBank/DDBJ databases">
        <title>Draft genome of the parasitic nematode Anyclostoma ceylanicum.</title>
        <authorList>
            <person name="Mitreva M."/>
        </authorList>
    </citation>
    <scope>NUCLEOTIDE SEQUENCE [LARGE SCALE GENOMIC DNA]</scope>
</reference>
<dbReference type="AlphaFoldDB" id="A0A0D6LH85"/>
<proteinExistence type="predicted"/>